<keyword evidence="2" id="KW-0812">Transmembrane</keyword>
<proteinExistence type="predicted"/>
<feature type="region of interest" description="Disordered" evidence="1">
    <location>
        <begin position="266"/>
        <end position="296"/>
    </location>
</feature>
<dbReference type="AlphaFoldDB" id="A0A8H7A5D7"/>
<dbReference type="EMBL" id="JACETU010000001">
    <property type="protein sequence ID" value="KAF7440266.1"/>
    <property type="molecule type" value="Genomic_DNA"/>
</dbReference>
<name>A0A8H7A5D7_PLEOS</name>
<organism evidence="3 4">
    <name type="scientific">Pleurotus ostreatus</name>
    <name type="common">Oyster mushroom</name>
    <name type="synonym">White-rot fungus</name>
    <dbReference type="NCBI Taxonomy" id="5322"/>
    <lineage>
        <taxon>Eukaryota</taxon>
        <taxon>Fungi</taxon>
        <taxon>Dikarya</taxon>
        <taxon>Basidiomycota</taxon>
        <taxon>Agaricomycotina</taxon>
        <taxon>Agaricomycetes</taxon>
        <taxon>Agaricomycetidae</taxon>
        <taxon>Agaricales</taxon>
        <taxon>Pleurotineae</taxon>
        <taxon>Pleurotaceae</taxon>
        <taxon>Pleurotus</taxon>
    </lineage>
</organism>
<feature type="compositionally biased region" description="Polar residues" evidence="1">
    <location>
        <begin position="449"/>
        <end position="465"/>
    </location>
</feature>
<dbReference type="RefSeq" id="XP_036636110.1">
    <property type="nucleotide sequence ID" value="XM_036770265.1"/>
</dbReference>
<keyword evidence="2" id="KW-1133">Transmembrane helix</keyword>
<feature type="region of interest" description="Disordered" evidence="1">
    <location>
        <begin position="168"/>
        <end position="187"/>
    </location>
</feature>
<reference evidence="3" key="1">
    <citation type="submission" date="2019-07" db="EMBL/GenBank/DDBJ databases">
        <authorList>
            <person name="Palmer J.M."/>
        </authorList>
    </citation>
    <scope>NUCLEOTIDE SEQUENCE</scope>
    <source>
        <strain evidence="3">PC9</strain>
    </source>
</reference>
<sequence>MSCVTTPSATETHLVTLTSQSVSNSPSVTTLPDSTSTTIFTTCALTGTASDSSAPGPTCLVTRTVTSTAVIPGDEVTTQVPFTVDVPFTSTSFSTLFGTSCTSQPVSDPPTPQPPTTAPPTPPTSISISTPPPETFTSQSESTLPNGVVTTTLLTVVSTLPPTSIVVSTTMPGQSQQQDNNNDDNSANLGPIIGGTVGGFFGLIGIVAVVWFIMKRRSRWDDIFDKEEETMQETTRASGNRFSLDVDNEPKPYQYGLVGHVTSPQLHSPPNSPPFGPVIGGSVHNRRPSSTGIPAPLSLSPSFTTSAGHSAQNTATNMTALSSRPSSAGSMQPLFTAGQQQGRMTNEFGTRPPSIHSHSHSSSITSPPTTFANWGNNVNITGTGSFMGPAAAAGGVAAVAAMAADEPRRSGSPVSVNDPPRRLQLVNATPASAASSIYSPDNEHRRGLSNDSLMSNNRAGPSSHANVAEFDPYASTSIDTPLAQGVTRTNTKGMVILDPPSREVRVATDGGRLAVAGGSSSAAGPSSSNQAASSSSSSAPPPKAQPQQEASNPPPAYEE</sequence>
<feature type="compositionally biased region" description="Low complexity" evidence="1">
    <location>
        <begin position="124"/>
        <end position="144"/>
    </location>
</feature>
<gene>
    <name evidence="3" type="ORF">PC9H_000610</name>
</gene>
<feature type="region of interest" description="Disordered" evidence="1">
    <location>
        <begin position="429"/>
        <end position="467"/>
    </location>
</feature>
<evidence type="ECO:0000256" key="2">
    <source>
        <dbReference type="SAM" id="Phobius"/>
    </source>
</evidence>
<feature type="compositionally biased region" description="Low complexity" evidence="1">
    <location>
        <begin position="516"/>
        <end position="538"/>
    </location>
</feature>
<dbReference type="VEuPathDB" id="FungiDB:PC9H_000610"/>
<comment type="caution">
    <text evidence="3">The sequence shown here is derived from an EMBL/GenBank/DDBJ whole genome shotgun (WGS) entry which is preliminary data.</text>
</comment>
<dbReference type="Proteomes" id="UP000623687">
    <property type="component" value="Unassembled WGS sequence"/>
</dbReference>
<feature type="compositionally biased region" description="Polar residues" evidence="1">
    <location>
        <begin position="429"/>
        <end position="439"/>
    </location>
</feature>
<evidence type="ECO:0000256" key="1">
    <source>
        <dbReference type="SAM" id="MobiDB-lite"/>
    </source>
</evidence>
<evidence type="ECO:0000313" key="3">
    <source>
        <dbReference type="EMBL" id="KAF7440266.1"/>
    </source>
</evidence>
<feature type="compositionally biased region" description="Pro residues" evidence="1">
    <location>
        <begin position="107"/>
        <end position="123"/>
    </location>
</feature>
<protein>
    <submittedName>
        <fullName evidence="3">Uncharacterized protein</fullName>
    </submittedName>
</protein>
<feature type="region of interest" description="Disordered" evidence="1">
    <location>
        <begin position="100"/>
        <end position="144"/>
    </location>
</feature>
<dbReference type="GeneID" id="59370451"/>
<accession>A0A8H7A5D7</accession>
<feature type="compositionally biased region" description="Low complexity" evidence="1">
    <location>
        <begin position="174"/>
        <end position="186"/>
    </location>
</feature>
<keyword evidence="4" id="KW-1185">Reference proteome</keyword>
<feature type="transmembrane region" description="Helical" evidence="2">
    <location>
        <begin position="192"/>
        <end position="214"/>
    </location>
</feature>
<evidence type="ECO:0000313" key="4">
    <source>
        <dbReference type="Proteomes" id="UP000623687"/>
    </source>
</evidence>
<feature type="region of interest" description="Disordered" evidence="1">
    <location>
        <begin position="508"/>
        <end position="559"/>
    </location>
</feature>
<keyword evidence="2" id="KW-0472">Membrane</keyword>
<dbReference type="OrthoDB" id="3263215at2759"/>